<feature type="domain" description="TonB-dependent receptor plug" evidence="1">
    <location>
        <begin position="3"/>
        <end position="68"/>
    </location>
</feature>
<proteinExistence type="predicted"/>
<organism evidence="2 3">
    <name type="scientific">Alteromonas macleodii (strain English Channel 673)</name>
    <dbReference type="NCBI Taxonomy" id="1004788"/>
    <lineage>
        <taxon>Bacteria</taxon>
        <taxon>Pseudomonadati</taxon>
        <taxon>Pseudomonadota</taxon>
        <taxon>Gammaproteobacteria</taxon>
        <taxon>Alteromonadales</taxon>
        <taxon>Alteromonadaceae</taxon>
        <taxon>Alteromonas/Salinimonas group</taxon>
        <taxon>Alteromonas</taxon>
    </lineage>
</organism>
<evidence type="ECO:0000313" key="3">
    <source>
        <dbReference type="Proteomes" id="UP000006296"/>
    </source>
</evidence>
<keyword evidence="2" id="KW-0675">Receptor</keyword>
<evidence type="ECO:0000313" key="2">
    <source>
        <dbReference type="EMBL" id="AFT75823.1"/>
    </source>
</evidence>
<reference evidence="3" key="1">
    <citation type="journal article" date="2012" name="Sci. Rep.">
        <title>Genomes of surface isolates of Alteromonas macleodii: the life of a widespread marine opportunistic copiotroph.</title>
        <authorList>
            <person name="Lopez-Perez M."/>
            <person name="Gonzaga A."/>
            <person name="Martin-Cuadrado A.B."/>
            <person name="Onyshchenko O."/>
            <person name="Ghavidel A."/>
            <person name="Ghai R."/>
            <person name="Rodriguez-Valera F."/>
        </authorList>
    </citation>
    <scope>NUCLEOTIDE SEQUENCE [LARGE SCALE GENOMIC DNA]</scope>
    <source>
        <strain evidence="3">English Channel 673</strain>
    </source>
</reference>
<dbReference type="Pfam" id="PF07715">
    <property type="entry name" value="Plug"/>
    <property type="match status" value="1"/>
</dbReference>
<gene>
    <name evidence="2" type="ordered locus">AMEC673_15705</name>
</gene>
<dbReference type="AlphaFoldDB" id="A0AB33A1N3"/>
<sequence length="75" mass="8236">MILKEGISRFIDALDFAPTIVRQNNSGGMFDSFAIRSFSGDENNPSGYLINGFNVRGYSGNRSTVNVQTTKINTL</sequence>
<dbReference type="Proteomes" id="UP000006296">
    <property type="component" value="Chromosome"/>
</dbReference>
<dbReference type="KEGG" id="amg:AMEC673_15705"/>
<accession>A0AB33A1N3</accession>
<evidence type="ECO:0000259" key="1">
    <source>
        <dbReference type="Pfam" id="PF07715"/>
    </source>
</evidence>
<name>A0AB33A1N3_ALTME</name>
<protein>
    <submittedName>
        <fullName evidence="2">TonB-dependent receptor</fullName>
    </submittedName>
</protein>
<dbReference type="SUPFAM" id="SSF56935">
    <property type="entry name" value="Porins"/>
    <property type="match status" value="1"/>
</dbReference>
<dbReference type="EMBL" id="CP003844">
    <property type="protein sequence ID" value="AFT75823.1"/>
    <property type="molecule type" value="Genomic_DNA"/>
</dbReference>
<dbReference type="InterPro" id="IPR012910">
    <property type="entry name" value="Plug_dom"/>
</dbReference>